<dbReference type="EMBL" id="FUWO01000015">
    <property type="protein sequence ID" value="SJZ72595.1"/>
    <property type="molecule type" value="Genomic_DNA"/>
</dbReference>
<evidence type="ECO:0000256" key="3">
    <source>
        <dbReference type="ARBA" id="ARBA00023115"/>
    </source>
</evidence>
<evidence type="ECO:0000256" key="4">
    <source>
        <dbReference type="HAMAP-Rule" id="MF_00198"/>
    </source>
</evidence>
<feature type="binding site" evidence="4">
    <location>
        <position position="106"/>
    </location>
    <ligand>
        <name>S-methyl-5'-thioadenosine</name>
        <dbReference type="ChEBI" id="CHEBI:17509"/>
    </ligand>
</feature>
<dbReference type="GO" id="GO:0008295">
    <property type="term" value="P:spermidine biosynthetic process"/>
    <property type="evidence" value="ECO:0007669"/>
    <property type="project" value="UniProtKB-UniRule"/>
</dbReference>
<dbReference type="InterPro" id="IPR035246">
    <property type="entry name" value="Spermidine_synt_N"/>
</dbReference>
<feature type="binding site" evidence="4">
    <location>
        <position position="86"/>
    </location>
    <ligand>
        <name>spermidine</name>
        <dbReference type="ChEBI" id="CHEBI:57834"/>
    </ligand>
</feature>
<feature type="active site" description="Proton acceptor" evidence="4 5">
    <location>
        <position position="155"/>
    </location>
</feature>
<comment type="similarity">
    <text evidence="1 4">Belongs to the spermidine/spermine synthase family.</text>
</comment>
<sequence>MELWFDDYHQEDVKLGINVQKVVHTEQTEYQHVAVLDSREYGRILTLDGELITTEKDEYFYSEMMAHVPLSANPNIKNVLVIGGCDGGVLCELEKYQSIENIDVVELDQRLVEICQEHLPETRPCFDDPRVSLYIQDALKFVRHCENTYDLIIVDSANPFGLNESLFTREFYGNCYNALTEQGILLSQQVNGFYNEDVEAFKHVMSRLKAVFPINETYMISVPSYAAGYILAGFSSKGTSWQVDEANVRLHREQIETIYYNLPLHQAAFALPNYLKELT</sequence>
<dbReference type="Pfam" id="PF17284">
    <property type="entry name" value="Spermine_synt_N"/>
    <property type="match status" value="1"/>
</dbReference>
<evidence type="ECO:0000256" key="1">
    <source>
        <dbReference type="ARBA" id="ARBA00007867"/>
    </source>
</evidence>
<protein>
    <recommendedName>
        <fullName evidence="4">Polyamine aminopropyltransferase</fullName>
    </recommendedName>
    <alternativeName>
        <fullName evidence="4">Putrescine aminopropyltransferase</fullName>
        <shortName evidence="4">PAPT</shortName>
    </alternativeName>
    <alternativeName>
        <fullName evidence="4">Spermidine synthase</fullName>
        <shortName evidence="4">SPDS</shortName>
        <shortName evidence="4">SPDSY</shortName>
        <ecNumber evidence="4">2.5.1.16</ecNumber>
    </alternativeName>
</protein>
<feature type="domain" description="PABS" evidence="6">
    <location>
        <begin position="2"/>
        <end position="237"/>
    </location>
</feature>
<keyword evidence="2 4" id="KW-0808">Transferase</keyword>
<dbReference type="EC" id="2.5.1.16" evidence="4"/>
<dbReference type="PROSITE" id="PS51006">
    <property type="entry name" value="PABS_2"/>
    <property type="match status" value="1"/>
</dbReference>
<dbReference type="GO" id="GO:0004766">
    <property type="term" value="F:spermidine synthase activity"/>
    <property type="evidence" value="ECO:0007669"/>
    <property type="project" value="UniProtKB-UniRule"/>
</dbReference>
<dbReference type="InterPro" id="IPR037163">
    <property type="entry name" value="Spermidine_synt_N_sf"/>
</dbReference>
<dbReference type="OrthoDB" id="9793120at2"/>
<organism evidence="7 8">
    <name type="scientific">Globicatella sulfidifaciens DSM 15739</name>
    <dbReference type="NCBI Taxonomy" id="1121925"/>
    <lineage>
        <taxon>Bacteria</taxon>
        <taxon>Bacillati</taxon>
        <taxon>Bacillota</taxon>
        <taxon>Bacilli</taxon>
        <taxon>Lactobacillales</taxon>
        <taxon>Aerococcaceae</taxon>
        <taxon>Globicatella</taxon>
    </lineage>
</organism>
<dbReference type="NCBIfam" id="NF002010">
    <property type="entry name" value="PRK00811.1"/>
    <property type="match status" value="1"/>
</dbReference>
<dbReference type="SUPFAM" id="SSF53335">
    <property type="entry name" value="S-adenosyl-L-methionine-dependent methyltransferases"/>
    <property type="match status" value="1"/>
</dbReference>
<keyword evidence="4" id="KW-0745">Spermidine biosynthesis</keyword>
<evidence type="ECO:0000256" key="5">
    <source>
        <dbReference type="PROSITE-ProRule" id="PRU00354"/>
    </source>
</evidence>
<proteinExistence type="inferred from homology"/>
<comment type="caution">
    <text evidence="4">Lacks conserved residue(s) required for the propagation of feature annotation.</text>
</comment>
<dbReference type="Gene3D" id="2.30.140.10">
    <property type="entry name" value="Spermidine synthase, tetramerisation domain"/>
    <property type="match status" value="1"/>
</dbReference>
<dbReference type="CDD" id="cd02440">
    <property type="entry name" value="AdoMet_MTases"/>
    <property type="match status" value="1"/>
</dbReference>
<evidence type="ECO:0000259" key="6">
    <source>
        <dbReference type="PROSITE" id="PS51006"/>
    </source>
</evidence>
<accession>A0A1T4N0R6</accession>
<dbReference type="InterPro" id="IPR030374">
    <property type="entry name" value="PABS"/>
</dbReference>
<evidence type="ECO:0000313" key="7">
    <source>
        <dbReference type="EMBL" id="SJZ72595.1"/>
    </source>
</evidence>
<dbReference type="Proteomes" id="UP000189941">
    <property type="component" value="Unassembled WGS sequence"/>
</dbReference>
<comment type="catalytic activity">
    <reaction evidence="4">
        <text>S-adenosyl 3-(methylsulfanyl)propylamine + putrescine = S-methyl-5'-thioadenosine + spermidine + H(+)</text>
        <dbReference type="Rhea" id="RHEA:12721"/>
        <dbReference type="ChEBI" id="CHEBI:15378"/>
        <dbReference type="ChEBI" id="CHEBI:17509"/>
        <dbReference type="ChEBI" id="CHEBI:57443"/>
        <dbReference type="ChEBI" id="CHEBI:57834"/>
        <dbReference type="ChEBI" id="CHEBI:326268"/>
        <dbReference type="EC" id="2.5.1.16"/>
    </reaction>
</comment>
<dbReference type="GO" id="GO:0005829">
    <property type="term" value="C:cytosol"/>
    <property type="evidence" value="ECO:0007669"/>
    <property type="project" value="TreeGrafter"/>
</dbReference>
<feature type="binding site" evidence="4">
    <location>
        <position position="31"/>
    </location>
    <ligand>
        <name>S-methyl-5'-thioadenosine</name>
        <dbReference type="ChEBI" id="CHEBI:17509"/>
    </ligand>
</feature>
<gene>
    <name evidence="4" type="primary">speE</name>
    <name evidence="7" type="ORF">SAMN02746011_01603</name>
</gene>
<dbReference type="PANTHER" id="PTHR11558">
    <property type="entry name" value="SPERMIDINE/SPERMINE SYNTHASE"/>
    <property type="match status" value="1"/>
</dbReference>
<comment type="pathway">
    <text evidence="4">Amine and polyamine biosynthesis; spermidine biosynthesis; spermidine from putrescine: step 1/1.</text>
</comment>
<dbReference type="HAMAP" id="MF_00198">
    <property type="entry name" value="Spermidine_synth"/>
    <property type="match status" value="1"/>
</dbReference>
<keyword evidence="8" id="KW-1185">Reference proteome</keyword>
<comment type="subunit">
    <text evidence="4">Homodimer or homotetramer.</text>
</comment>
<reference evidence="8" key="1">
    <citation type="submission" date="2017-02" db="EMBL/GenBank/DDBJ databases">
        <authorList>
            <person name="Varghese N."/>
            <person name="Submissions S."/>
        </authorList>
    </citation>
    <scope>NUCLEOTIDE SEQUENCE [LARGE SCALE GENOMIC DNA]</scope>
    <source>
        <strain evidence="8">DSM 15739</strain>
    </source>
</reference>
<keyword evidence="3 4" id="KW-0620">Polyamine biosynthesis</keyword>
<dbReference type="InterPro" id="IPR029063">
    <property type="entry name" value="SAM-dependent_MTases_sf"/>
</dbReference>
<dbReference type="RefSeq" id="WP_078756308.1">
    <property type="nucleotide sequence ID" value="NZ_FUWO01000015.1"/>
</dbReference>
<dbReference type="Gene3D" id="3.40.50.150">
    <property type="entry name" value="Vaccinia Virus protein VP39"/>
    <property type="match status" value="1"/>
</dbReference>
<dbReference type="PANTHER" id="PTHR11558:SF11">
    <property type="entry name" value="SPERMIDINE SYNTHASE"/>
    <property type="match status" value="1"/>
</dbReference>
<name>A0A1T4N0R6_9LACT</name>
<dbReference type="STRING" id="1121925.SAMN02746011_01603"/>
<feature type="binding site" evidence="4">
    <location>
        <begin position="155"/>
        <end position="158"/>
    </location>
    <ligand>
        <name>spermidine</name>
        <dbReference type="ChEBI" id="CHEBI:57834"/>
    </ligand>
</feature>
<evidence type="ECO:0000313" key="8">
    <source>
        <dbReference type="Proteomes" id="UP000189941"/>
    </source>
</evidence>
<comment type="function">
    <text evidence="4">Catalyzes the irreversible transfer of a propylamine group from the amino donor S-adenosylmethioninamine (decarboxy-AdoMet) to putrescine (1,4-diaminobutane) to yield spermidine.</text>
</comment>
<evidence type="ECO:0000256" key="2">
    <source>
        <dbReference type="ARBA" id="ARBA00022679"/>
    </source>
</evidence>
<feature type="binding site" evidence="4">
    <location>
        <begin position="137"/>
        <end position="138"/>
    </location>
    <ligand>
        <name>S-methyl-5'-thioadenosine</name>
        <dbReference type="ChEBI" id="CHEBI:17509"/>
    </ligand>
</feature>
<dbReference type="Pfam" id="PF01564">
    <property type="entry name" value="Spermine_synth"/>
    <property type="match status" value="1"/>
</dbReference>
<dbReference type="UniPathway" id="UPA00248">
    <property type="reaction ID" value="UER00314"/>
</dbReference>
<dbReference type="AlphaFoldDB" id="A0A1T4N0R6"/>
<dbReference type="InterPro" id="IPR001045">
    <property type="entry name" value="Spermi_synthase"/>
</dbReference>
<dbReference type="NCBIfam" id="TIGR00417">
    <property type="entry name" value="speE"/>
    <property type="match status" value="1"/>
</dbReference>